<feature type="compositionally biased region" description="Low complexity" evidence="6">
    <location>
        <begin position="139"/>
        <end position="152"/>
    </location>
</feature>
<organism evidence="10 11">
    <name type="scientific">Staphylococcus pettenkoferi</name>
    <dbReference type="NCBI Taxonomy" id="170573"/>
    <lineage>
        <taxon>Bacteria</taxon>
        <taxon>Bacillati</taxon>
        <taxon>Bacillota</taxon>
        <taxon>Bacilli</taxon>
        <taxon>Bacillales</taxon>
        <taxon>Staphylococcaceae</taxon>
        <taxon>Staphylococcus</taxon>
    </lineage>
</organism>
<evidence type="ECO:0000256" key="2">
    <source>
        <dbReference type="ARBA" id="ARBA00022512"/>
    </source>
</evidence>
<feature type="compositionally biased region" description="Polar residues" evidence="6">
    <location>
        <begin position="115"/>
        <end position="132"/>
    </location>
</feature>
<keyword evidence="4 8" id="KW-0732">Signal</keyword>
<keyword evidence="7" id="KW-0812">Transmembrane</keyword>
<keyword evidence="5" id="KW-0572">Peptidoglycan-anchor</keyword>
<feature type="domain" description="Gram-positive cocci surface proteins LPxTG" evidence="9">
    <location>
        <begin position="147"/>
        <end position="185"/>
    </location>
</feature>
<evidence type="ECO:0000256" key="7">
    <source>
        <dbReference type="SAM" id="Phobius"/>
    </source>
</evidence>
<dbReference type="NCBIfam" id="TIGR01167">
    <property type="entry name" value="LPXTG_anchor"/>
    <property type="match status" value="1"/>
</dbReference>
<dbReference type="RefSeq" id="WP_070504441.1">
    <property type="nucleotide sequence ID" value="NZ_JAASJD010000003.1"/>
</dbReference>
<comment type="caution">
    <text evidence="10">The sequence shown here is derived from an EMBL/GenBank/DDBJ whole genome shotgun (WGS) entry which is preliminary data.</text>
</comment>
<accession>A0A2N6QHF8</accession>
<protein>
    <recommendedName>
        <fullName evidence="9">Gram-positive cocci surface proteins LPxTG domain-containing protein</fullName>
    </recommendedName>
</protein>
<evidence type="ECO:0000256" key="6">
    <source>
        <dbReference type="SAM" id="MobiDB-lite"/>
    </source>
</evidence>
<keyword evidence="2" id="KW-0134">Cell wall</keyword>
<keyword evidence="7" id="KW-1133">Transmembrane helix</keyword>
<evidence type="ECO:0000256" key="4">
    <source>
        <dbReference type="ARBA" id="ARBA00022729"/>
    </source>
</evidence>
<reference evidence="10 11" key="1">
    <citation type="submission" date="2017-09" db="EMBL/GenBank/DDBJ databases">
        <title>Bacterial strain isolated from the female urinary microbiota.</title>
        <authorList>
            <person name="Thomas-White K."/>
            <person name="Kumar N."/>
            <person name="Forster S."/>
            <person name="Putonti C."/>
            <person name="Lawley T."/>
            <person name="Wolfe A.J."/>
        </authorList>
    </citation>
    <scope>NUCLEOTIDE SEQUENCE [LARGE SCALE GENOMIC DNA]</scope>
    <source>
        <strain evidence="10 11">UMB0834</strain>
    </source>
</reference>
<evidence type="ECO:0000256" key="3">
    <source>
        <dbReference type="ARBA" id="ARBA00022525"/>
    </source>
</evidence>
<feature type="region of interest" description="Disordered" evidence="6">
    <location>
        <begin position="115"/>
        <end position="159"/>
    </location>
</feature>
<dbReference type="AlphaFoldDB" id="A0A2N6QHF8"/>
<evidence type="ECO:0000256" key="1">
    <source>
        <dbReference type="ARBA" id="ARBA00004168"/>
    </source>
</evidence>
<feature type="signal peptide" evidence="8">
    <location>
        <begin position="1"/>
        <end position="19"/>
    </location>
</feature>
<comment type="subcellular location">
    <subcellularLocation>
        <location evidence="1">Secreted</location>
        <location evidence="1">Cell wall</location>
        <topology evidence="1">Peptidoglycan-anchor</topology>
    </subcellularLocation>
</comment>
<proteinExistence type="predicted"/>
<gene>
    <name evidence="10" type="ORF">CJ235_07065</name>
</gene>
<evidence type="ECO:0000256" key="5">
    <source>
        <dbReference type="ARBA" id="ARBA00023088"/>
    </source>
</evidence>
<dbReference type="Pfam" id="PF00746">
    <property type="entry name" value="Gram_pos_anchor"/>
    <property type="match status" value="1"/>
</dbReference>
<keyword evidence="3" id="KW-0964">Secreted</keyword>
<dbReference type="EMBL" id="PNGG01000003">
    <property type="protein sequence ID" value="PMC19022.1"/>
    <property type="molecule type" value="Genomic_DNA"/>
</dbReference>
<keyword evidence="7" id="KW-0472">Membrane</keyword>
<name>A0A2N6QHF8_9STAP</name>
<feature type="transmembrane region" description="Helical" evidence="7">
    <location>
        <begin position="164"/>
        <end position="183"/>
    </location>
</feature>
<evidence type="ECO:0000313" key="10">
    <source>
        <dbReference type="EMBL" id="PMC19022.1"/>
    </source>
</evidence>
<evidence type="ECO:0000256" key="8">
    <source>
        <dbReference type="SAM" id="SignalP"/>
    </source>
</evidence>
<dbReference type="Proteomes" id="UP000235748">
    <property type="component" value="Unassembled WGS sequence"/>
</dbReference>
<feature type="chain" id="PRO_5038464420" description="Gram-positive cocci surface proteins LPxTG domain-containing protein" evidence="8">
    <location>
        <begin position="20"/>
        <end position="189"/>
    </location>
</feature>
<dbReference type="STRING" id="170573.GCA_001076995_01715"/>
<sequence length="189" mass="20413">MTKNLKILGSMTVAGAVLAGSMGFNHADAAEQYSEVNDDNAVDIVKDVGSDHGMNPDLGEYSDPKDKGDYYEIHMHNKSHVGGNVYRVYKDGEVKSSGLANDEFTKLGSYDLAEDNNQTSESEQPKAENNNEQQDDSTAKTAQNQKTNNQANELPESGQNDNTAINIIIGAMALVLGIGVLVSRKFAKK</sequence>
<dbReference type="InterPro" id="IPR019931">
    <property type="entry name" value="LPXTG_anchor"/>
</dbReference>
<evidence type="ECO:0000259" key="9">
    <source>
        <dbReference type="Pfam" id="PF00746"/>
    </source>
</evidence>
<evidence type="ECO:0000313" key="11">
    <source>
        <dbReference type="Proteomes" id="UP000235748"/>
    </source>
</evidence>